<feature type="domain" description="UBC core" evidence="6">
    <location>
        <begin position="1"/>
        <end position="147"/>
    </location>
</feature>
<reference evidence="8" key="1">
    <citation type="journal article" date="2023" name="Commun. Biol.">
        <title>Genome analysis of Parmales, the sister group of diatoms, reveals the evolutionary specialization of diatoms from phago-mixotrophs to photoautotrophs.</title>
        <authorList>
            <person name="Ban H."/>
            <person name="Sato S."/>
            <person name="Yoshikawa S."/>
            <person name="Yamada K."/>
            <person name="Nakamura Y."/>
            <person name="Ichinomiya M."/>
            <person name="Sato N."/>
            <person name="Blanc-Mathieu R."/>
            <person name="Endo H."/>
            <person name="Kuwata A."/>
            <person name="Ogata H."/>
        </authorList>
    </citation>
    <scope>NUCLEOTIDE SEQUENCE [LARGE SCALE GENOMIC DNA]</scope>
</reference>
<name>A0A9W7L4R1_9STRA</name>
<organism evidence="7 8">
    <name type="scientific">Triparma columacea</name>
    <dbReference type="NCBI Taxonomy" id="722753"/>
    <lineage>
        <taxon>Eukaryota</taxon>
        <taxon>Sar</taxon>
        <taxon>Stramenopiles</taxon>
        <taxon>Ochrophyta</taxon>
        <taxon>Bolidophyceae</taxon>
        <taxon>Parmales</taxon>
        <taxon>Triparmaceae</taxon>
        <taxon>Triparma</taxon>
    </lineage>
</organism>
<dbReference type="PROSITE" id="PS50127">
    <property type="entry name" value="UBC_2"/>
    <property type="match status" value="1"/>
</dbReference>
<dbReference type="EMBL" id="BRYA01000015">
    <property type="protein sequence ID" value="GMI32104.1"/>
    <property type="molecule type" value="Genomic_DNA"/>
</dbReference>
<dbReference type="Gene3D" id="3.10.110.10">
    <property type="entry name" value="Ubiquitin Conjugating Enzyme"/>
    <property type="match status" value="1"/>
</dbReference>
<dbReference type="Pfam" id="PF00179">
    <property type="entry name" value="UQ_con"/>
    <property type="match status" value="1"/>
</dbReference>
<dbReference type="SUPFAM" id="SSF54495">
    <property type="entry name" value="UBC-like"/>
    <property type="match status" value="1"/>
</dbReference>
<evidence type="ECO:0000256" key="1">
    <source>
        <dbReference type="ARBA" id="ARBA00012486"/>
    </source>
</evidence>
<dbReference type="GO" id="GO:0005524">
    <property type="term" value="F:ATP binding"/>
    <property type="evidence" value="ECO:0007669"/>
    <property type="project" value="UniProtKB-KW"/>
</dbReference>
<dbReference type="PANTHER" id="PTHR24068">
    <property type="entry name" value="UBIQUITIN-CONJUGATING ENZYME E2"/>
    <property type="match status" value="1"/>
</dbReference>
<dbReference type="OrthoDB" id="7851174at2759"/>
<accession>A0A9W7L4R1</accession>
<dbReference type="Proteomes" id="UP001165065">
    <property type="component" value="Unassembled WGS sequence"/>
</dbReference>
<comment type="caution">
    <text evidence="7">The sequence shown here is derived from an EMBL/GenBank/DDBJ whole genome shotgun (WGS) entry which is preliminary data.</text>
</comment>
<evidence type="ECO:0000313" key="7">
    <source>
        <dbReference type="EMBL" id="GMI32104.1"/>
    </source>
</evidence>
<keyword evidence="5" id="KW-0067">ATP-binding</keyword>
<dbReference type="SMART" id="SM00212">
    <property type="entry name" value="UBCc"/>
    <property type="match status" value="1"/>
</dbReference>
<evidence type="ECO:0000313" key="8">
    <source>
        <dbReference type="Proteomes" id="UP001165065"/>
    </source>
</evidence>
<proteinExistence type="predicted"/>
<dbReference type="FunFam" id="3.10.110.10:FF:000060">
    <property type="entry name" value="Ubiquitin conjugating enzyme (UbcB)"/>
    <property type="match status" value="1"/>
</dbReference>
<keyword evidence="8" id="KW-1185">Reference proteome</keyword>
<keyword evidence="3" id="KW-0547">Nucleotide-binding</keyword>
<dbReference type="AlphaFoldDB" id="A0A9W7L4R1"/>
<evidence type="ECO:0000256" key="3">
    <source>
        <dbReference type="ARBA" id="ARBA00022741"/>
    </source>
</evidence>
<evidence type="ECO:0000256" key="5">
    <source>
        <dbReference type="ARBA" id="ARBA00022840"/>
    </source>
</evidence>
<dbReference type="GO" id="GO:0061631">
    <property type="term" value="F:ubiquitin conjugating enzyme activity"/>
    <property type="evidence" value="ECO:0007669"/>
    <property type="project" value="UniProtKB-EC"/>
</dbReference>
<keyword evidence="4" id="KW-0833">Ubl conjugation pathway</keyword>
<gene>
    <name evidence="7" type="ORF">TrCOL_g9175</name>
</gene>
<dbReference type="InterPro" id="IPR000608">
    <property type="entry name" value="UBC"/>
</dbReference>
<dbReference type="InterPro" id="IPR016135">
    <property type="entry name" value="UBQ-conjugating_enzyme/RWD"/>
</dbReference>
<evidence type="ECO:0000256" key="4">
    <source>
        <dbReference type="ARBA" id="ARBA00022786"/>
    </source>
</evidence>
<sequence length="147" mass="16483">MSKRLTKELGKIAKKELDWVTIGPHNDNLQHWRANISGPASSPYEGGTFIVDFIFPADYPFKCPEIKFLTKIYHPNIKTDTGEICADIINSNWAPTLDVYHCLETLQSMLLNPSADSPVEAQIATQLRDDYDAFAATAKKWTAEHAS</sequence>
<keyword evidence="2" id="KW-0808">Transferase</keyword>
<protein>
    <recommendedName>
        <fullName evidence="1">E2 ubiquitin-conjugating enzyme</fullName>
        <ecNumber evidence="1">2.3.2.23</ecNumber>
    </recommendedName>
</protein>
<evidence type="ECO:0000256" key="2">
    <source>
        <dbReference type="ARBA" id="ARBA00022679"/>
    </source>
</evidence>
<evidence type="ECO:0000259" key="6">
    <source>
        <dbReference type="PROSITE" id="PS50127"/>
    </source>
</evidence>
<dbReference type="EC" id="2.3.2.23" evidence="1"/>